<comment type="caution">
    <text evidence="2">The sequence shown here is derived from an EMBL/GenBank/DDBJ whole genome shotgun (WGS) entry which is preliminary data.</text>
</comment>
<evidence type="ECO:0000313" key="3">
    <source>
        <dbReference type="Proteomes" id="UP000178735"/>
    </source>
</evidence>
<keyword evidence="1" id="KW-0472">Membrane</keyword>
<organism evidence="2 3">
    <name type="scientific">Candidatus Wallbacteria bacterium GWC2_49_35</name>
    <dbReference type="NCBI Taxonomy" id="1817813"/>
    <lineage>
        <taxon>Bacteria</taxon>
        <taxon>Candidatus Walliibacteriota</taxon>
    </lineage>
</organism>
<sequence length="885" mass="97891">MINRLLREKFFIMLRARRAMFFPLVMFAGIIIVGLAYAFHQYRVAQIAMTDEIARFYAATCVAEAGISCAIAELRGNAVSWKTHNINNDATLSWGAAIAHNNVVQPAGILASFDGANGTATGKFGQLGEFKVRCGLLPAKDNPDTKAVNESNMFYKIESLGCYVNTYVKVSTVVEARNLSEFLVYDGDFLDMVLGVSNSVLPDAANHFRIGTLYGKQFVFLGTVNGGPQLEFKDMTDIMTGSTGEIYTFDNRVVLNTTQLDRTANSSKNLIAPAQGGEIASISQINRAPGWNANFNTVNGVLKDSQHGGRDLPIISARNFLNKYKTLAKKDGIYIAAPGSDIGVANDDPANPFKFDNPYKIKDGQPVDTTDMRYVDFGADISSRAKTTGDPGFNLQFFAGQYRASNIDANMLAKIDSPTFNGVIFSEVPLRVRGNPSRDVVIASNKDIYICGDLNQATDVFQNYADATFFEYQANPINAQKYLDEDTAFRTANINSQKGLYRHRVTVFSNAKVWYDYTRPDMVFENELKPFLEWQLCVKLAGDGGATDKKDVYDKIMKFKMNGNKIDVSNITVDYILDGKPGSILKKADTADKWGAVASAASLTAFCADTTSAALMTYLDSLFAGGTPAVTGKDFIEQTQFKVHDVTNPANFQTKNFLEIINNPASLGKLDVIARAALVDALYEKISTIKPDCMWANHTSVAMAGPDIISDATDATKPSSKASLTGRLYHETGIIFNAGVINKKEYCQFKKPTPNEFEFDRLYMPEITINARIITSDLRRGDSMWHVGNTPQAIYNELGNRYLPNCGYRQYITQVTGIFRLLGSEIFLRENNVLPPMTGQVYWPNLRRKMYDSALTNFEDPQGLTNYGLASWSLNKAFKADYDAY</sequence>
<dbReference type="STRING" id="1817813.A2008_03640"/>
<dbReference type="EMBL" id="MGFH01000241">
    <property type="protein sequence ID" value="OGM01109.1"/>
    <property type="molecule type" value="Genomic_DNA"/>
</dbReference>
<dbReference type="Proteomes" id="UP000178735">
    <property type="component" value="Unassembled WGS sequence"/>
</dbReference>
<proteinExistence type="predicted"/>
<keyword evidence="1" id="KW-1133">Transmembrane helix</keyword>
<reference evidence="2 3" key="1">
    <citation type="journal article" date="2016" name="Nat. Commun.">
        <title>Thousands of microbial genomes shed light on interconnected biogeochemical processes in an aquifer system.</title>
        <authorList>
            <person name="Anantharaman K."/>
            <person name="Brown C.T."/>
            <person name="Hug L.A."/>
            <person name="Sharon I."/>
            <person name="Castelle C.J."/>
            <person name="Probst A.J."/>
            <person name="Thomas B.C."/>
            <person name="Singh A."/>
            <person name="Wilkins M.J."/>
            <person name="Karaoz U."/>
            <person name="Brodie E.L."/>
            <person name="Williams K.H."/>
            <person name="Hubbard S.S."/>
            <person name="Banfield J.F."/>
        </authorList>
    </citation>
    <scope>NUCLEOTIDE SEQUENCE [LARGE SCALE GENOMIC DNA]</scope>
</reference>
<dbReference type="AlphaFoldDB" id="A0A1F7WFE9"/>
<keyword evidence="1" id="KW-0812">Transmembrane</keyword>
<evidence type="ECO:0000313" key="2">
    <source>
        <dbReference type="EMBL" id="OGM01109.1"/>
    </source>
</evidence>
<gene>
    <name evidence="2" type="ORF">A2008_03640</name>
</gene>
<feature type="transmembrane region" description="Helical" evidence="1">
    <location>
        <begin position="21"/>
        <end position="39"/>
    </location>
</feature>
<protein>
    <submittedName>
        <fullName evidence="2">Uncharacterized protein</fullName>
    </submittedName>
</protein>
<accession>A0A1F7WFE9</accession>
<evidence type="ECO:0000256" key="1">
    <source>
        <dbReference type="SAM" id="Phobius"/>
    </source>
</evidence>
<name>A0A1F7WFE9_9BACT</name>